<name>A0ABV5JR97_9ACTN</name>
<proteinExistence type="predicted"/>
<evidence type="ECO:0000256" key="1">
    <source>
        <dbReference type="SAM" id="MobiDB-lite"/>
    </source>
</evidence>
<reference evidence="2 3" key="1">
    <citation type="submission" date="2024-09" db="EMBL/GenBank/DDBJ databases">
        <authorList>
            <person name="Sun Q."/>
            <person name="Mori K."/>
        </authorList>
    </citation>
    <scope>NUCLEOTIDE SEQUENCE [LARGE SCALE GENOMIC DNA]</scope>
    <source>
        <strain evidence="2 3">CCM 7659</strain>
    </source>
</reference>
<feature type="compositionally biased region" description="Basic and acidic residues" evidence="1">
    <location>
        <begin position="149"/>
        <end position="159"/>
    </location>
</feature>
<keyword evidence="3" id="KW-1185">Reference proteome</keyword>
<evidence type="ECO:0000313" key="3">
    <source>
        <dbReference type="Proteomes" id="UP001589700"/>
    </source>
</evidence>
<feature type="region of interest" description="Disordered" evidence="1">
    <location>
        <begin position="149"/>
        <end position="172"/>
    </location>
</feature>
<sequence length="172" mass="19223">MPLIIALVLAAAILAVVAWFASSGWLVRSALDDLARRRRLRAGTDPLQLTAQRAGDSALRSYQLARKGLLDTVDGWYELREKQGIDSPLADGFTEFRATADSDLRFQDLLDRAITACTDNAKTAPDSVAELIAEAARMDTMTLEIRKYLHRDSPSDERPPSSTRRPWPKRRK</sequence>
<accession>A0ABV5JR97</accession>
<gene>
    <name evidence="2" type="ORF">ACFFVD_06400</name>
</gene>
<protein>
    <recommendedName>
        <fullName evidence="4">Secreted protein</fullName>
    </recommendedName>
</protein>
<organism evidence="2 3">
    <name type="scientific">Dietzia aerolata</name>
    <dbReference type="NCBI Taxonomy" id="595984"/>
    <lineage>
        <taxon>Bacteria</taxon>
        <taxon>Bacillati</taxon>
        <taxon>Actinomycetota</taxon>
        <taxon>Actinomycetes</taxon>
        <taxon>Mycobacteriales</taxon>
        <taxon>Dietziaceae</taxon>
        <taxon>Dietzia</taxon>
    </lineage>
</organism>
<comment type="caution">
    <text evidence="2">The sequence shown here is derived from an EMBL/GenBank/DDBJ whole genome shotgun (WGS) entry which is preliminary data.</text>
</comment>
<evidence type="ECO:0000313" key="2">
    <source>
        <dbReference type="EMBL" id="MFB9259430.1"/>
    </source>
</evidence>
<dbReference type="Proteomes" id="UP001589700">
    <property type="component" value="Unassembled WGS sequence"/>
</dbReference>
<evidence type="ECO:0008006" key="4">
    <source>
        <dbReference type="Google" id="ProtNLM"/>
    </source>
</evidence>
<dbReference type="EMBL" id="JBHMDY010000004">
    <property type="protein sequence ID" value="MFB9259430.1"/>
    <property type="molecule type" value="Genomic_DNA"/>
</dbReference>
<dbReference type="RefSeq" id="WP_182633608.1">
    <property type="nucleotide sequence ID" value="NZ_JAALDM010000324.1"/>
</dbReference>